<dbReference type="Proteomes" id="UP001144471">
    <property type="component" value="Unassembled WGS sequence"/>
</dbReference>
<protein>
    <submittedName>
        <fullName evidence="1">Uncharacterized protein</fullName>
    </submittedName>
</protein>
<proteinExistence type="predicted"/>
<reference evidence="1" key="1">
    <citation type="submission" date="2022-12" db="EMBL/GenBank/DDBJ databases">
        <title>Reference genome sequencing for broad-spectrum identification of bacterial and archaeal isolates by mass spectrometry.</title>
        <authorList>
            <person name="Sekiguchi Y."/>
            <person name="Tourlousse D.M."/>
        </authorList>
    </citation>
    <scope>NUCLEOTIDE SEQUENCE</scope>
    <source>
        <strain evidence="1">10succ1</strain>
    </source>
</reference>
<organism evidence="1 2">
    <name type="scientific">Propionigenium maris DSM 9537</name>
    <dbReference type="NCBI Taxonomy" id="1123000"/>
    <lineage>
        <taxon>Bacteria</taxon>
        <taxon>Fusobacteriati</taxon>
        <taxon>Fusobacteriota</taxon>
        <taxon>Fusobacteriia</taxon>
        <taxon>Fusobacteriales</taxon>
        <taxon>Fusobacteriaceae</taxon>
        <taxon>Propionigenium</taxon>
    </lineage>
</organism>
<keyword evidence="2" id="KW-1185">Reference proteome</keyword>
<evidence type="ECO:0000313" key="1">
    <source>
        <dbReference type="EMBL" id="GLI57832.1"/>
    </source>
</evidence>
<dbReference type="EMBL" id="BSDY01000025">
    <property type="protein sequence ID" value="GLI57832.1"/>
    <property type="molecule type" value="Genomic_DNA"/>
</dbReference>
<comment type="caution">
    <text evidence="1">The sequence shown here is derived from an EMBL/GenBank/DDBJ whole genome shotgun (WGS) entry which is preliminary data.</text>
</comment>
<dbReference type="AlphaFoldDB" id="A0A9W6GNT4"/>
<dbReference type="RefSeq" id="WP_281837507.1">
    <property type="nucleotide sequence ID" value="NZ_BSDY01000025.1"/>
</dbReference>
<accession>A0A9W6GNT4</accession>
<sequence>MFYIRYNDFKVKEKYDLKTKKDGSIEKNPQGKPLFHLEKGIKSNLEIPLTKKNSKTCDEVNISNYNSNGDITDSCFIFYHYCPDDKKHYRISVENKKEKNFLKRLMKPTELDRWWNVDIDEISGKDGTKKIDCHDLGKGHRISLLIKTLLEDPSLEVREKIVELIRRYRYQKVIIKKDNMMLCE</sequence>
<name>A0A9W6GNT4_9FUSO</name>
<evidence type="ECO:0000313" key="2">
    <source>
        <dbReference type="Proteomes" id="UP001144471"/>
    </source>
</evidence>
<gene>
    <name evidence="1" type="ORF">PM10SUCC1_33460</name>
</gene>